<keyword evidence="2" id="KW-1185">Reference proteome</keyword>
<dbReference type="AlphaFoldDB" id="A0A4C1S9N4"/>
<sequence length="113" mass="13051">MRLIIATLAHYNEIAFIVECIIGSTSPTLTRSGKRRFIFDISIRPLRSCVYFKTIQRLCNAEPATDLFAFNEHRDRFTMCRAAEQVQWLMPPSLVEEEQCRTGITTRTDVQPP</sequence>
<organism evidence="1 2">
    <name type="scientific">Eumeta variegata</name>
    <name type="common">Bagworm moth</name>
    <name type="synonym">Eumeta japonica</name>
    <dbReference type="NCBI Taxonomy" id="151549"/>
    <lineage>
        <taxon>Eukaryota</taxon>
        <taxon>Metazoa</taxon>
        <taxon>Ecdysozoa</taxon>
        <taxon>Arthropoda</taxon>
        <taxon>Hexapoda</taxon>
        <taxon>Insecta</taxon>
        <taxon>Pterygota</taxon>
        <taxon>Neoptera</taxon>
        <taxon>Endopterygota</taxon>
        <taxon>Lepidoptera</taxon>
        <taxon>Glossata</taxon>
        <taxon>Ditrysia</taxon>
        <taxon>Tineoidea</taxon>
        <taxon>Psychidae</taxon>
        <taxon>Oiketicinae</taxon>
        <taxon>Eumeta</taxon>
    </lineage>
</organism>
<accession>A0A4C1S9N4</accession>
<name>A0A4C1S9N4_EUMVA</name>
<evidence type="ECO:0000313" key="1">
    <source>
        <dbReference type="EMBL" id="GBO98605.1"/>
    </source>
</evidence>
<dbReference type="Proteomes" id="UP000299102">
    <property type="component" value="Unassembled WGS sequence"/>
</dbReference>
<dbReference type="EMBL" id="BGZK01003197">
    <property type="protein sequence ID" value="GBO98605.1"/>
    <property type="molecule type" value="Genomic_DNA"/>
</dbReference>
<protein>
    <submittedName>
        <fullName evidence="1">Uncharacterized protein</fullName>
    </submittedName>
</protein>
<reference evidence="1 2" key="1">
    <citation type="journal article" date="2019" name="Commun. Biol.">
        <title>The bagworm genome reveals a unique fibroin gene that provides high tensile strength.</title>
        <authorList>
            <person name="Kono N."/>
            <person name="Nakamura H."/>
            <person name="Ohtoshi R."/>
            <person name="Tomita M."/>
            <person name="Numata K."/>
            <person name="Arakawa K."/>
        </authorList>
    </citation>
    <scope>NUCLEOTIDE SEQUENCE [LARGE SCALE GENOMIC DNA]</scope>
</reference>
<gene>
    <name evidence="1" type="ORF">EVAR_97402_1</name>
</gene>
<evidence type="ECO:0000313" key="2">
    <source>
        <dbReference type="Proteomes" id="UP000299102"/>
    </source>
</evidence>
<comment type="caution">
    <text evidence="1">The sequence shown here is derived from an EMBL/GenBank/DDBJ whole genome shotgun (WGS) entry which is preliminary data.</text>
</comment>
<proteinExistence type="predicted"/>